<sequence length="243" mass="27149">MHLSIVTGASKGLGEAIVKGLLEKGHLVHAVSRSKSGIRHDRLSQHEVDLTQLAEAEMWFARFTDAVQPADVDSITLINNAGMVTPIKRAGEAGREELRRHYDLNLLAPVILSQLFAKWLKSFQGNKTIVNISSGAAKNPYKGWSAYCSSKAGLDMFTKTFGFEQEDEDFPVKMISFSPGVMDTAMQEVIRSSSEKDFYEIERFKAYQTEGKLRSTSFVAGVLLDLLETEFENGRVYDIKEFL</sequence>
<dbReference type="EMBL" id="LECW02000012">
    <property type="protein sequence ID" value="KRT94206.1"/>
    <property type="molecule type" value="Genomic_DNA"/>
</dbReference>
<keyword evidence="3" id="KW-0963">Cytoplasm</keyword>
<evidence type="ECO:0000256" key="4">
    <source>
        <dbReference type="ARBA" id="ARBA00022857"/>
    </source>
</evidence>
<organism evidence="6 8">
    <name type="scientific">Bacillus glycinifermentans</name>
    <dbReference type="NCBI Taxonomy" id="1664069"/>
    <lineage>
        <taxon>Bacteria</taxon>
        <taxon>Bacillati</taxon>
        <taxon>Bacillota</taxon>
        <taxon>Bacilli</taxon>
        <taxon>Bacillales</taxon>
        <taxon>Bacillaceae</taxon>
        <taxon>Bacillus</taxon>
    </lineage>
</organism>
<dbReference type="InterPro" id="IPR002347">
    <property type="entry name" value="SDR_fam"/>
</dbReference>
<dbReference type="EMBL" id="JARRTL010000016">
    <property type="protein sequence ID" value="MEC0486308.1"/>
    <property type="molecule type" value="Genomic_DNA"/>
</dbReference>
<dbReference type="PANTHER" id="PTHR44085:SF2">
    <property type="entry name" value="SEPIAPTERIN REDUCTASE"/>
    <property type="match status" value="1"/>
</dbReference>
<dbReference type="SUPFAM" id="SSF51735">
    <property type="entry name" value="NAD(P)-binding Rossmann-fold domains"/>
    <property type="match status" value="1"/>
</dbReference>
<comment type="subcellular location">
    <subcellularLocation>
        <location evidence="1">Cytoplasm</location>
    </subcellularLocation>
</comment>
<comment type="caution">
    <text evidence="6">The sequence shown here is derived from an EMBL/GenBank/DDBJ whole genome shotgun (WGS) entry which is preliminary data.</text>
</comment>
<dbReference type="STRING" id="1664069.BGLY_3757"/>
<dbReference type="PANTHER" id="PTHR44085">
    <property type="entry name" value="SEPIAPTERIN REDUCTASE"/>
    <property type="match status" value="1"/>
</dbReference>
<dbReference type="Pfam" id="PF00106">
    <property type="entry name" value="adh_short"/>
    <property type="match status" value="1"/>
</dbReference>
<dbReference type="AlphaFoldDB" id="A0A0T6BRM8"/>
<dbReference type="Gene3D" id="3.40.50.720">
    <property type="entry name" value="NAD(P)-binding Rossmann-like Domain"/>
    <property type="match status" value="1"/>
</dbReference>
<dbReference type="NCBIfam" id="NF005381">
    <property type="entry name" value="PRK06924.1"/>
    <property type="match status" value="1"/>
</dbReference>
<dbReference type="CDD" id="cd05367">
    <property type="entry name" value="SPR-like_SDR_c"/>
    <property type="match status" value="1"/>
</dbReference>
<comment type="similarity">
    <text evidence="2">Belongs to the short-chain dehydrogenases/reductases (SDR) family.</text>
</comment>
<dbReference type="PRINTS" id="PR00081">
    <property type="entry name" value="GDHRDH"/>
</dbReference>
<evidence type="ECO:0000313" key="9">
    <source>
        <dbReference type="Proteomes" id="UP001341297"/>
    </source>
</evidence>
<dbReference type="InterPro" id="IPR051721">
    <property type="entry name" value="Biopterin_syn/organic_redct"/>
</dbReference>
<reference evidence="7 9" key="3">
    <citation type="submission" date="2023-03" db="EMBL/GenBank/DDBJ databases">
        <title>Agriculturally important microbes genome sequencing.</title>
        <authorList>
            <person name="Dunlap C."/>
        </authorList>
    </citation>
    <scope>NUCLEOTIDE SEQUENCE [LARGE SCALE GENOMIC DNA]</scope>
    <source>
        <strain evidence="7 9">CBP-3203</strain>
    </source>
</reference>
<gene>
    <name evidence="6" type="ORF">AB447_202645</name>
    <name evidence="7" type="ORF">P8828_16065</name>
</gene>
<name>A0A0T6BRM8_9BACI</name>
<proteinExistence type="inferred from homology"/>
<dbReference type="PROSITE" id="PS00061">
    <property type="entry name" value="ADH_SHORT"/>
    <property type="match status" value="1"/>
</dbReference>
<evidence type="ECO:0000256" key="3">
    <source>
        <dbReference type="ARBA" id="ARBA00022490"/>
    </source>
</evidence>
<evidence type="ECO:0000313" key="7">
    <source>
        <dbReference type="EMBL" id="MEC0486308.1"/>
    </source>
</evidence>
<keyword evidence="9" id="KW-1185">Reference proteome</keyword>
<dbReference type="GO" id="GO:0005737">
    <property type="term" value="C:cytoplasm"/>
    <property type="evidence" value="ECO:0007669"/>
    <property type="project" value="UniProtKB-SubCell"/>
</dbReference>
<keyword evidence="4" id="KW-0521">NADP</keyword>
<dbReference type="RefSeq" id="WP_057957516.1">
    <property type="nucleotide sequence ID" value="NZ_CP023481.1"/>
</dbReference>
<accession>A0A0T6BRM8</accession>
<protein>
    <submittedName>
        <fullName evidence="7">(S)-benzoin forming benzil reductase</fullName>
        <ecNumber evidence="7">1.1.1.320</ecNumber>
    </submittedName>
    <submittedName>
        <fullName evidence="6">Short-chain dehydrogenase</fullName>
    </submittedName>
</protein>
<evidence type="ECO:0000313" key="8">
    <source>
        <dbReference type="Proteomes" id="UP000036168"/>
    </source>
</evidence>
<dbReference type="OrthoDB" id="9794387at2"/>
<dbReference type="EC" id="1.1.1.320" evidence="7"/>
<evidence type="ECO:0000256" key="5">
    <source>
        <dbReference type="ARBA" id="ARBA00023002"/>
    </source>
</evidence>
<evidence type="ECO:0000256" key="2">
    <source>
        <dbReference type="ARBA" id="ARBA00006484"/>
    </source>
</evidence>
<evidence type="ECO:0000256" key="1">
    <source>
        <dbReference type="ARBA" id="ARBA00004496"/>
    </source>
</evidence>
<dbReference type="InterPro" id="IPR020904">
    <property type="entry name" value="Sc_DH/Rdtase_CS"/>
</dbReference>
<dbReference type="GO" id="GO:0004757">
    <property type="term" value="F:sepiapterin reductase (NADP+) activity"/>
    <property type="evidence" value="ECO:0007669"/>
    <property type="project" value="TreeGrafter"/>
</dbReference>
<keyword evidence="5 7" id="KW-0560">Oxidoreductase</keyword>
<dbReference type="Proteomes" id="UP001341297">
    <property type="component" value="Unassembled WGS sequence"/>
</dbReference>
<reference evidence="6 8" key="1">
    <citation type="journal article" date="2015" name="Int. J. Syst. Evol. Microbiol.">
        <title>Bacillus glycinifermentans sp. nov., isolated from fermented soybean paste.</title>
        <authorList>
            <person name="Kim S.J."/>
            <person name="Dunlap C.A."/>
            <person name="Kwon S.W."/>
            <person name="Rooney A.P."/>
        </authorList>
    </citation>
    <scope>NUCLEOTIDE SEQUENCE [LARGE SCALE GENOMIC DNA]</scope>
    <source>
        <strain evidence="6 8">GO-13</strain>
    </source>
</reference>
<reference evidence="6" key="2">
    <citation type="submission" date="2015-10" db="EMBL/GenBank/DDBJ databases">
        <authorList>
            <person name="Gilbert D.G."/>
        </authorList>
    </citation>
    <scope>NUCLEOTIDE SEQUENCE</scope>
    <source>
        <strain evidence="6">GO-13</strain>
    </source>
</reference>
<evidence type="ECO:0000313" key="6">
    <source>
        <dbReference type="EMBL" id="KRT94206.1"/>
    </source>
</evidence>
<dbReference type="Proteomes" id="UP000036168">
    <property type="component" value="Unassembled WGS sequence"/>
</dbReference>
<dbReference type="InterPro" id="IPR036291">
    <property type="entry name" value="NAD(P)-bd_dom_sf"/>
</dbReference>
<dbReference type="GO" id="GO:0006729">
    <property type="term" value="P:tetrahydrobiopterin biosynthetic process"/>
    <property type="evidence" value="ECO:0007669"/>
    <property type="project" value="TreeGrafter"/>
</dbReference>